<proteinExistence type="predicted"/>
<protein>
    <submittedName>
        <fullName evidence="1">Uncharacterized protein</fullName>
    </submittedName>
</protein>
<accession>G0IZ08</accession>
<evidence type="ECO:0000313" key="1">
    <source>
        <dbReference type="EMBL" id="AEL28153.1"/>
    </source>
</evidence>
<dbReference type="HOGENOM" id="CLU_2914811_0_0_10"/>
<dbReference type="KEGG" id="cmr:Cycma_4453"/>
<dbReference type="AlphaFoldDB" id="G0IZ08"/>
<reference evidence="2" key="1">
    <citation type="submission" date="2011-07" db="EMBL/GenBank/DDBJ databases">
        <title>The complete genome of Cyclobacterium marinum DSM 745.</title>
        <authorList>
            <person name="Lucas S."/>
            <person name="Han J."/>
            <person name="Lapidus A."/>
            <person name="Bruce D."/>
            <person name="Goodwin L."/>
            <person name="Pitluck S."/>
            <person name="Peters L."/>
            <person name="Kyrpides N."/>
            <person name="Mavromatis K."/>
            <person name="Ivanova N."/>
            <person name="Ovchinnikova G."/>
            <person name="Chertkov O."/>
            <person name="Detter J.C."/>
            <person name="Tapia R."/>
            <person name="Han C."/>
            <person name="Land M."/>
            <person name="Hauser L."/>
            <person name="Markowitz V."/>
            <person name="Cheng J.-F."/>
            <person name="Hugenholtz P."/>
            <person name="Woyke T."/>
            <person name="Wu D."/>
            <person name="Tindall B."/>
            <person name="Schuetze A."/>
            <person name="Brambilla E."/>
            <person name="Klenk H.-P."/>
            <person name="Eisen J.A."/>
        </authorList>
    </citation>
    <scope>NUCLEOTIDE SEQUENCE [LARGE SCALE GENOMIC DNA]</scope>
    <source>
        <strain evidence="2">ATCC 25205 / DSM 745 / LMG 13164 / NCIMB 1802</strain>
    </source>
</reference>
<organism evidence="1 2">
    <name type="scientific">Cyclobacterium marinum (strain ATCC 25205 / DSM 745 / LMG 13164 / NCIMB 1802)</name>
    <name type="common">Flectobacillus marinus</name>
    <dbReference type="NCBI Taxonomy" id="880070"/>
    <lineage>
        <taxon>Bacteria</taxon>
        <taxon>Pseudomonadati</taxon>
        <taxon>Bacteroidota</taxon>
        <taxon>Cytophagia</taxon>
        <taxon>Cytophagales</taxon>
        <taxon>Cyclobacteriaceae</taxon>
        <taxon>Cyclobacterium</taxon>
    </lineage>
</organism>
<dbReference type="STRING" id="880070.Cycma_4453"/>
<evidence type="ECO:0000313" key="2">
    <source>
        <dbReference type="Proteomes" id="UP000001635"/>
    </source>
</evidence>
<keyword evidence="2" id="KW-1185">Reference proteome</keyword>
<dbReference type="EMBL" id="CP002955">
    <property type="protein sequence ID" value="AEL28153.1"/>
    <property type="molecule type" value="Genomic_DNA"/>
</dbReference>
<name>G0IZ08_CYCMS</name>
<dbReference type="Proteomes" id="UP000001635">
    <property type="component" value="Chromosome"/>
</dbReference>
<gene>
    <name evidence="1" type="ordered locus">Cycma_4453</name>
</gene>
<sequence>MLPLRGTNITNINTKYAIDNLLRAKISKKPDFPAIATIPINTGQASPLTVRAEKSYYIIRV</sequence>